<accession>A0AAQ3MXZ7</accession>
<dbReference type="AlphaFoldDB" id="A0AAQ3MXZ7"/>
<name>A0AAQ3MXZ7_VIGMU</name>
<feature type="region of interest" description="Disordered" evidence="3">
    <location>
        <begin position="1"/>
        <end position="21"/>
    </location>
</feature>
<organism evidence="4 5">
    <name type="scientific">Vigna mungo</name>
    <name type="common">Black gram</name>
    <name type="synonym">Phaseolus mungo</name>
    <dbReference type="NCBI Taxonomy" id="3915"/>
    <lineage>
        <taxon>Eukaryota</taxon>
        <taxon>Viridiplantae</taxon>
        <taxon>Streptophyta</taxon>
        <taxon>Embryophyta</taxon>
        <taxon>Tracheophyta</taxon>
        <taxon>Spermatophyta</taxon>
        <taxon>Magnoliopsida</taxon>
        <taxon>eudicotyledons</taxon>
        <taxon>Gunneridae</taxon>
        <taxon>Pentapetalae</taxon>
        <taxon>rosids</taxon>
        <taxon>fabids</taxon>
        <taxon>Fabales</taxon>
        <taxon>Fabaceae</taxon>
        <taxon>Papilionoideae</taxon>
        <taxon>50 kb inversion clade</taxon>
        <taxon>NPAAA clade</taxon>
        <taxon>indigoferoid/millettioid clade</taxon>
        <taxon>Phaseoleae</taxon>
        <taxon>Vigna</taxon>
    </lineage>
</organism>
<evidence type="ECO:0000313" key="5">
    <source>
        <dbReference type="Proteomes" id="UP001374535"/>
    </source>
</evidence>
<protein>
    <submittedName>
        <fullName evidence="4">Uncharacterized protein</fullName>
    </submittedName>
</protein>
<dbReference type="PROSITE" id="PS00653">
    <property type="entry name" value="GLYCOSYL_HYDROL_F1_2"/>
    <property type="match status" value="1"/>
</dbReference>
<dbReference type="GO" id="GO:0004553">
    <property type="term" value="F:hydrolase activity, hydrolyzing O-glycosyl compounds"/>
    <property type="evidence" value="ECO:0007669"/>
    <property type="project" value="InterPro"/>
</dbReference>
<sequence length="127" mass="14139">MKSMMPPKRESEHQMSRESMETPNTCFTNAFMLTFLLLNLALGTVAGADSYSRDDFPANFVFGSGTSAYQIEGAANEEGRSLSIWDTFAHAGSFPSLFILSSPPSFLPILYRLHFSILSQIPYNKQN</sequence>
<evidence type="ECO:0000256" key="1">
    <source>
        <dbReference type="ARBA" id="ARBA00010838"/>
    </source>
</evidence>
<dbReference type="InterPro" id="IPR033132">
    <property type="entry name" value="GH_1_N_CS"/>
</dbReference>
<dbReference type="SUPFAM" id="SSF51445">
    <property type="entry name" value="(Trans)glycosidases"/>
    <property type="match status" value="1"/>
</dbReference>
<keyword evidence="2" id="KW-0378">Hydrolase</keyword>
<dbReference type="Proteomes" id="UP001374535">
    <property type="component" value="Chromosome 9"/>
</dbReference>
<evidence type="ECO:0000313" key="4">
    <source>
        <dbReference type="EMBL" id="WVY98834.1"/>
    </source>
</evidence>
<dbReference type="GO" id="GO:0005975">
    <property type="term" value="P:carbohydrate metabolic process"/>
    <property type="evidence" value="ECO:0007669"/>
    <property type="project" value="InterPro"/>
</dbReference>
<dbReference type="InterPro" id="IPR017853">
    <property type="entry name" value="GH"/>
</dbReference>
<evidence type="ECO:0000256" key="3">
    <source>
        <dbReference type="SAM" id="MobiDB-lite"/>
    </source>
</evidence>
<keyword evidence="5" id="KW-1185">Reference proteome</keyword>
<dbReference type="Gene3D" id="3.20.20.80">
    <property type="entry name" value="Glycosidases"/>
    <property type="match status" value="1"/>
</dbReference>
<comment type="similarity">
    <text evidence="1">Belongs to the glycosyl hydrolase 1 family.</text>
</comment>
<dbReference type="EMBL" id="CP144692">
    <property type="protein sequence ID" value="WVY98834.1"/>
    <property type="molecule type" value="Genomic_DNA"/>
</dbReference>
<evidence type="ECO:0000256" key="2">
    <source>
        <dbReference type="ARBA" id="ARBA00022801"/>
    </source>
</evidence>
<dbReference type="Pfam" id="PF00232">
    <property type="entry name" value="Glyco_hydro_1"/>
    <property type="match status" value="1"/>
</dbReference>
<feature type="compositionally biased region" description="Basic and acidic residues" evidence="3">
    <location>
        <begin position="7"/>
        <end position="20"/>
    </location>
</feature>
<proteinExistence type="inferred from homology"/>
<reference evidence="4 5" key="1">
    <citation type="journal article" date="2023" name="Life. Sci Alliance">
        <title>Evolutionary insights into 3D genome organization and epigenetic landscape of Vigna mungo.</title>
        <authorList>
            <person name="Junaid A."/>
            <person name="Singh B."/>
            <person name="Bhatia S."/>
        </authorList>
    </citation>
    <scope>NUCLEOTIDE SEQUENCE [LARGE SCALE GENOMIC DNA]</scope>
    <source>
        <strain evidence="4">Urdbean</strain>
    </source>
</reference>
<dbReference type="InterPro" id="IPR001360">
    <property type="entry name" value="Glyco_hydro_1"/>
</dbReference>
<gene>
    <name evidence="4" type="ORF">V8G54_030985</name>
</gene>